<name>E6J0X1_STRAP</name>
<dbReference type="Proteomes" id="UP000002973">
    <property type="component" value="Unassembled WGS sequence"/>
</dbReference>
<reference evidence="2 3" key="1">
    <citation type="submission" date="2010-11" db="EMBL/GenBank/DDBJ databases">
        <authorList>
            <person name="Weinstock G."/>
            <person name="Sodergren E."/>
            <person name="Clifton S."/>
            <person name="Fulton L."/>
            <person name="Fulton B."/>
            <person name="Courtney L."/>
            <person name="Fronick C."/>
            <person name="Harrison M."/>
            <person name="Strong C."/>
            <person name="Farmer C."/>
            <person name="Delahaunty K."/>
            <person name="Markovic C."/>
            <person name="Hall O."/>
            <person name="Minx P."/>
            <person name="Tomlinson C."/>
            <person name="Mitreva M."/>
            <person name="Hou S."/>
            <person name="Chen J."/>
            <person name="Wollam A."/>
            <person name="Pepin K.H."/>
            <person name="Johnson M."/>
            <person name="Bhonagiri V."/>
            <person name="Zhang X."/>
            <person name="Suruliraj S."/>
            <person name="Warren W."/>
            <person name="Chinwalla A."/>
            <person name="Mardis E.R."/>
            <person name="Wilson R.K."/>
        </authorList>
    </citation>
    <scope>NUCLEOTIDE SEQUENCE [LARGE SCALE GENOMIC DNA]</scope>
    <source>
        <strain evidence="2 3">F0211</strain>
    </source>
</reference>
<evidence type="ECO:0000313" key="3">
    <source>
        <dbReference type="Proteomes" id="UP000002973"/>
    </source>
</evidence>
<protein>
    <submittedName>
        <fullName evidence="2">Uncharacterized protein</fullName>
    </submittedName>
</protein>
<keyword evidence="1" id="KW-0812">Transmembrane</keyword>
<dbReference type="AlphaFoldDB" id="E6J0X1"/>
<evidence type="ECO:0000313" key="2">
    <source>
        <dbReference type="EMBL" id="EFU22457.1"/>
    </source>
</evidence>
<comment type="caution">
    <text evidence="2">The sequence shown here is derived from an EMBL/GenBank/DDBJ whole genome shotgun (WGS) entry which is preliminary data.</text>
</comment>
<keyword evidence="1" id="KW-1133">Transmembrane helix</keyword>
<proteinExistence type="predicted"/>
<accession>E6J0X1</accession>
<feature type="transmembrane region" description="Helical" evidence="1">
    <location>
        <begin position="20"/>
        <end position="43"/>
    </location>
</feature>
<evidence type="ECO:0000256" key="1">
    <source>
        <dbReference type="SAM" id="Phobius"/>
    </source>
</evidence>
<keyword evidence="1" id="KW-0472">Membrane</keyword>
<gene>
    <name evidence="2" type="ORF">HMPREF0813_00894</name>
</gene>
<dbReference type="EMBL" id="AECT01000015">
    <property type="protein sequence ID" value="EFU22457.1"/>
    <property type="molecule type" value="Genomic_DNA"/>
</dbReference>
<organism evidence="2 3">
    <name type="scientific">Streptococcus anginosus F0211</name>
    <dbReference type="NCBI Taxonomy" id="706437"/>
    <lineage>
        <taxon>Bacteria</taxon>
        <taxon>Bacillati</taxon>
        <taxon>Bacillota</taxon>
        <taxon>Bacilli</taxon>
        <taxon>Lactobacillales</taxon>
        <taxon>Streptococcaceae</taxon>
        <taxon>Streptococcus</taxon>
        <taxon>Streptococcus anginosus group</taxon>
    </lineage>
</organism>
<sequence>MLTFFDTQCKIKYFPFTNFLFLAIMFCMKEVSCNYLLASLGWWKPDKS</sequence>